<accession>A0A8X6G5K8</accession>
<keyword evidence="4" id="KW-0695">RNA-directed DNA polymerase</keyword>
<dbReference type="Pfam" id="PF17919">
    <property type="entry name" value="RT_RNaseH_2"/>
    <property type="match status" value="1"/>
</dbReference>
<proteinExistence type="predicted"/>
<evidence type="ECO:0000256" key="4">
    <source>
        <dbReference type="ARBA" id="ARBA00022918"/>
    </source>
</evidence>
<dbReference type="InterPro" id="IPR043502">
    <property type="entry name" value="DNA/RNA_pol_sf"/>
</dbReference>
<keyword evidence="1" id="KW-0548">Nucleotidyltransferase</keyword>
<dbReference type="GO" id="GO:0004519">
    <property type="term" value="F:endonuclease activity"/>
    <property type="evidence" value="ECO:0007669"/>
    <property type="project" value="UniProtKB-KW"/>
</dbReference>
<dbReference type="Proteomes" id="UP000887116">
    <property type="component" value="Unassembled WGS sequence"/>
</dbReference>
<dbReference type="InterPro" id="IPR043128">
    <property type="entry name" value="Rev_trsase/Diguanyl_cyclase"/>
</dbReference>
<evidence type="ECO:0000313" key="7">
    <source>
        <dbReference type="Proteomes" id="UP000887116"/>
    </source>
</evidence>
<sequence>MHLANSSKDFLAGKPVIVHEREIWQKPGKLKPAVAVSAANKPTAKYNERIEEIPRTSKFFRRFLPRAAHNQTRLSYFLKGSKRNDNHKINWSEQAKSEFQNCKALLANATLLVHPNPNANLVLQVDASDFAIGGALFQTEGEHLQPLAFFSRKLSETEKGYSAYDRELLAAYASIKQFRYMLRHEISFYARITYHSHTHLNRSWTSVHPAKLVNWILYPSLQLIYDT</sequence>
<evidence type="ECO:0000256" key="2">
    <source>
        <dbReference type="ARBA" id="ARBA00022722"/>
    </source>
</evidence>
<dbReference type="SUPFAM" id="SSF56672">
    <property type="entry name" value="DNA/RNA polymerases"/>
    <property type="match status" value="1"/>
</dbReference>
<protein>
    <recommendedName>
        <fullName evidence="5">Reverse transcriptase/retrotransposon-derived protein RNase H-like domain-containing protein</fullName>
    </recommendedName>
</protein>
<keyword evidence="3" id="KW-0378">Hydrolase</keyword>
<dbReference type="PANTHER" id="PTHR33064:SF37">
    <property type="entry name" value="RIBONUCLEASE H"/>
    <property type="match status" value="1"/>
</dbReference>
<feature type="domain" description="Reverse transcriptase/retrotransposon-derived protein RNase H-like" evidence="5">
    <location>
        <begin position="91"/>
        <end position="183"/>
    </location>
</feature>
<evidence type="ECO:0000259" key="5">
    <source>
        <dbReference type="Pfam" id="PF17919"/>
    </source>
</evidence>
<dbReference type="EMBL" id="BMAO01031401">
    <property type="protein sequence ID" value="GFQ74773.1"/>
    <property type="molecule type" value="Genomic_DNA"/>
</dbReference>
<evidence type="ECO:0000256" key="1">
    <source>
        <dbReference type="ARBA" id="ARBA00022695"/>
    </source>
</evidence>
<organism evidence="6 7">
    <name type="scientific">Trichonephila clavata</name>
    <name type="common">Joro spider</name>
    <name type="synonym">Nephila clavata</name>
    <dbReference type="NCBI Taxonomy" id="2740835"/>
    <lineage>
        <taxon>Eukaryota</taxon>
        <taxon>Metazoa</taxon>
        <taxon>Ecdysozoa</taxon>
        <taxon>Arthropoda</taxon>
        <taxon>Chelicerata</taxon>
        <taxon>Arachnida</taxon>
        <taxon>Araneae</taxon>
        <taxon>Araneomorphae</taxon>
        <taxon>Entelegynae</taxon>
        <taxon>Araneoidea</taxon>
        <taxon>Nephilidae</taxon>
        <taxon>Trichonephila</taxon>
    </lineage>
</organism>
<keyword evidence="3" id="KW-0255">Endonuclease</keyword>
<keyword evidence="2" id="KW-0540">Nuclease</keyword>
<evidence type="ECO:0000256" key="3">
    <source>
        <dbReference type="ARBA" id="ARBA00022759"/>
    </source>
</evidence>
<dbReference type="Gene3D" id="3.30.70.270">
    <property type="match status" value="1"/>
</dbReference>
<dbReference type="GO" id="GO:0003964">
    <property type="term" value="F:RNA-directed DNA polymerase activity"/>
    <property type="evidence" value="ECO:0007669"/>
    <property type="project" value="UniProtKB-KW"/>
</dbReference>
<dbReference type="OrthoDB" id="6514906at2759"/>
<reference evidence="6" key="1">
    <citation type="submission" date="2020-07" db="EMBL/GenBank/DDBJ databases">
        <title>Multicomponent nature underlies the extraordinary mechanical properties of spider dragline silk.</title>
        <authorList>
            <person name="Kono N."/>
            <person name="Nakamura H."/>
            <person name="Mori M."/>
            <person name="Yoshida Y."/>
            <person name="Ohtoshi R."/>
            <person name="Malay A.D."/>
            <person name="Moran D.A.P."/>
            <person name="Tomita M."/>
            <person name="Numata K."/>
            <person name="Arakawa K."/>
        </authorList>
    </citation>
    <scope>NUCLEOTIDE SEQUENCE</scope>
</reference>
<keyword evidence="1" id="KW-0808">Transferase</keyword>
<dbReference type="AlphaFoldDB" id="A0A8X6G5K8"/>
<keyword evidence="7" id="KW-1185">Reference proteome</keyword>
<comment type="caution">
    <text evidence="6">The sequence shown here is derived from an EMBL/GenBank/DDBJ whole genome shotgun (WGS) entry which is preliminary data.</text>
</comment>
<dbReference type="InterPro" id="IPR051320">
    <property type="entry name" value="Viral_Replic_Matur_Polypro"/>
</dbReference>
<evidence type="ECO:0000313" key="6">
    <source>
        <dbReference type="EMBL" id="GFQ74773.1"/>
    </source>
</evidence>
<dbReference type="FunFam" id="3.10.20.370:FF:000001">
    <property type="entry name" value="Retrovirus-related Pol polyprotein from transposon 17.6-like protein"/>
    <property type="match status" value="1"/>
</dbReference>
<dbReference type="InterPro" id="IPR041577">
    <property type="entry name" value="RT_RNaseH_2"/>
</dbReference>
<dbReference type="Gene3D" id="3.10.20.370">
    <property type="match status" value="1"/>
</dbReference>
<gene>
    <name evidence="6" type="ORF">TNCT_282761</name>
</gene>
<dbReference type="PANTHER" id="PTHR33064">
    <property type="entry name" value="POL PROTEIN"/>
    <property type="match status" value="1"/>
</dbReference>
<name>A0A8X6G5K8_TRICU</name>